<accession>A0A091X8Z7</accession>
<dbReference type="PhylomeDB" id="A0A091X8Z7"/>
<evidence type="ECO:0000256" key="2">
    <source>
        <dbReference type="ARBA" id="ARBA00004202"/>
    </source>
</evidence>
<keyword evidence="9" id="KW-0808">Transferase</keyword>
<dbReference type="AlphaFoldDB" id="A0A091X8Z7"/>
<dbReference type="Proteomes" id="UP000053605">
    <property type="component" value="Unassembled WGS sequence"/>
</dbReference>
<dbReference type="GO" id="GO:0005737">
    <property type="term" value="C:cytoplasm"/>
    <property type="evidence" value="ECO:0007669"/>
    <property type="project" value="UniProtKB-SubCell"/>
</dbReference>
<protein>
    <recommendedName>
        <fullName evidence="8">Phosphoinositide 3-kinase regulatory subunit 5</fullName>
    </recommendedName>
</protein>
<keyword evidence="9" id="KW-0418">Kinase</keyword>
<evidence type="ECO:0000256" key="8">
    <source>
        <dbReference type="ARBA" id="ARBA00040195"/>
    </source>
</evidence>
<organism evidence="9 10">
    <name type="scientific">Opisthocomus hoazin</name>
    <name type="common">Hoatzin</name>
    <name type="synonym">Phasianus hoazin</name>
    <dbReference type="NCBI Taxonomy" id="30419"/>
    <lineage>
        <taxon>Eukaryota</taxon>
        <taxon>Metazoa</taxon>
        <taxon>Chordata</taxon>
        <taxon>Craniata</taxon>
        <taxon>Vertebrata</taxon>
        <taxon>Euteleostomi</taxon>
        <taxon>Archelosauria</taxon>
        <taxon>Archosauria</taxon>
        <taxon>Dinosauria</taxon>
        <taxon>Saurischia</taxon>
        <taxon>Theropoda</taxon>
        <taxon>Coelurosauria</taxon>
        <taxon>Aves</taxon>
        <taxon>Neognathae</taxon>
        <taxon>Neoaves</taxon>
        <taxon>Opisthocomiformes</taxon>
        <taxon>Opisthocomidae</taxon>
        <taxon>Opisthocomus</taxon>
    </lineage>
</organism>
<dbReference type="STRING" id="30419.A0A091X8Z7"/>
<evidence type="ECO:0000256" key="5">
    <source>
        <dbReference type="ARBA" id="ARBA00022490"/>
    </source>
</evidence>
<keyword evidence="7" id="KW-0539">Nucleus</keyword>
<evidence type="ECO:0000256" key="1">
    <source>
        <dbReference type="ARBA" id="ARBA00004123"/>
    </source>
</evidence>
<reference evidence="9 10" key="1">
    <citation type="submission" date="2014-04" db="EMBL/GenBank/DDBJ databases">
        <title>Genome evolution of avian class.</title>
        <authorList>
            <person name="Zhang G."/>
            <person name="Li C."/>
        </authorList>
    </citation>
    <scope>NUCLEOTIDE SEQUENCE [LARGE SCALE GENOMIC DNA]</scope>
    <source>
        <strain evidence="9">BGI_N306</strain>
    </source>
</reference>
<dbReference type="GO" id="GO:0007186">
    <property type="term" value="P:G protein-coupled receptor signaling pathway"/>
    <property type="evidence" value="ECO:0007669"/>
    <property type="project" value="TreeGrafter"/>
</dbReference>
<dbReference type="GO" id="GO:0005634">
    <property type="term" value="C:nucleus"/>
    <property type="evidence" value="ECO:0007669"/>
    <property type="project" value="UniProtKB-SubCell"/>
</dbReference>
<name>A0A091X8Z7_OPIHO</name>
<dbReference type="InterPro" id="IPR019522">
    <property type="entry name" value="PIK3R5/6"/>
</dbReference>
<evidence type="ECO:0000256" key="3">
    <source>
        <dbReference type="ARBA" id="ARBA00004496"/>
    </source>
</evidence>
<gene>
    <name evidence="9" type="ORF">N306_07139</name>
</gene>
<keyword evidence="6" id="KW-0472">Membrane</keyword>
<keyword evidence="10" id="KW-1185">Reference proteome</keyword>
<dbReference type="GO" id="GO:0005886">
    <property type="term" value="C:plasma membrane"/>
    <property type="evidence" value="ECO:0007669"/>
    <property type="project" value="UniProtKB-SubCell"/>
</dbReference>
<evidence type="ECO:0000313" key="10">
    <source>
        <dbReference type="Proteomes" id="UP000053605"/>
    </source>
</evidence>
<dbReference type="EMBL" id="KK734609">
    <property type="protein sequence ID" value="KFR09846.1"/>
    <property type="molecule type" value="Genomic_DNA"/>
</dbReference>
<proteinExistence type="predicted"/>
<evidence type="ECO:0000256" key="7">
    <source>
        <dbReference type="ARBA" id="ARBA00023242"/>
    </source>
</evidence>
<keyword evidence="4" id="KW-1003">Cell membrane</keyword>
<dbReference type="PANTHER" id="PTHR15593">
    <property type="entry name" value="PHOSPHATIDYLINOSITOL 3-KINASE REGULATORY SUBUNIT"/>
    <property type="match status" value="1"/>
</dbReference>
<dbReference type="GO" id="GO:0046935">
    <property type="term" value="F:1-phosphatidylinositol-3-kinase regulator activity"/>
    <property type="evidence" value="ECO:0007669"/>
    <property type="project" value="InterPro"/>
</dbReference>
<dbReference type="GO" id="GO:0016301">
    <property type="term" value="F:kinase activity"/>
    <property type="evidence" value="ECO:0007669"/>
    <property type="project" value="UniProtKB-KW"/>
</dbReference>
<dbReference type="Pfam" id="PF10486">
    <property type="entry name" value="PI3K_1B_p101"/>
    <property type="match status" value="1"/>
</dbReference>
<evidence type="ECO:0000256" key="6">
    <source>
        <dbReference type="ARBA" id="ARBA00023136"/>
    </source>
</evidence>
<evidence type="ECO:0000313" key="9">
    <source>
        <dbReference type="EMBL" id="KFR09846.1"/>
    </source>
</evidence>
<sequence>MQHTTCTEDRIYHALERCLHGLSRDAVSSRWAAGLCLNCWSLQELVSRDAGNYLILVEKILHWSLEAAQLTLLPSGCFLQVQEKCDYDLVTPLALLFYYAVLYAPHFPPGSDLLLRAASVYHSFLTWPVPYCNIFRELL</sequence>
<keyword evidence="5" id="KW-0963">Cytoplasm</keyword>
<feature type="non-terminal residue" evidence="9">
    <location>
        <position position="139"/>
    </location>
</feature>
<dbReference type="GO" id="GO:0005944">
    <property type="term" value="C:phosphatidylinositol 3-kinase complex, class IB"/>
    <property type="evidence" value="ECO:0007669"/>
    <property type="project" value="InterPro"/>
</dbReference>
<comment type="subcellular location">
    <subcellularLocation>
        <location evidence="2">Cell membrane</location>
        <topology evidence="2">Peripheral membrane protein</topology>
    </subcellularLocation>
    <subcellularLocation>
        <location evidence="3">Cytoplasm</location>
    </subcellularLocation>
    <subcellularLocation>
        <location evidence="1">Nucleus</location>
    </subcellularLocation>
</comment>
<dbReference type="PANTHER" id="PTHR15593:SF2">
    <property type="entry name" value="PHOSPHOINOSITIDE 3-KINASE REGULATORY SUBUNIT 5"/>
    <property type="match status" value="1"/>
</dbReference>
<evidence type="ECO:0000256" key="4">
    <source>
        <dbReference type="ARBA" id="ARBA00022475"/>
    </source>
</evidence>